<dbReference type="EMBL" id="UYRU01079969">
    <property type="protein sequence ID" value="VDN30636.1"/>
    <property type="molecule type" value="Genomic_DNA"/>
</dbReference>
<keyword evidence="3" id="KW-1185">Reference proteome</keyword>
<dbReference type="Gene3D" id="1.25.40.20">
    <property type="entry name" value="Ankyrin repeat-containing domain"/>
    <property type="match status" value="1"/>
</dbReference>
<sequence length="89" mass="9660">METDVARNQGKADAATCTAGASARGRDIHGMTALFYAVDGEFSNVVRTLVRAGALIDEVDSDNQYTPLIRLETMLTLPKFYCNMEPTGD</sequence>
<dbReference type="AlphaFoldDB" id="A0A3P7QIE8"/>
<dbReference type="PROSITE" id="PS50088">
    <property type="entry name" value="ANK_REPEAT"/>
    <property type="match status" value="1"/>
</dbReference>
<dbReference type="InterPro" id="IPR036770">
    <property type="entry name" value="Ankyrin_rpt-contain_sf"/>
</dbReference>
<evidence type="ECO:0000313" key="2">
    <source>
        <dbReference type="EMBL" id="VDN30636.1"/>
    </source>
</evidence>
<name>A0A3P7QIE8_DIBLA</name>
<organism evidence="2 3">
    <name type="scientific">Dibothriocephalus latus</name>
    <name type="common">Fish tapeworm</name>
    <name type="synonym">Diphyllobothrium latum</name>
    <dbReference type="NCBI Taxonomy" id="60516"/>
    <lineage>
        <taxon>Eukaryota</taxon>
        <taxon>Metazoa</taxon>
        <taxon>Spiralia</taxon>
        <taxon>Lophotrochozoa</taxon>
        <taxon>Platyhelminthes</taxon>
        <taxon>Cestoda</taxon>
        <taxon>Eucestoda</taxon>
        <taxon>Diphyllobothriidea</taxon>
        <taxon>Diphyllobothriidae</taxon>
        <taxon>Dibothriocephalus</taxon>
    </lineage>
</organism>
<proteinExistence type="predicted"/>
<evidence type="ECO:0000313" key="3">
    <source>
        <dbReference type="Proteomes" id="UP000281553"/>
    </source>
</evidence>
<reference evidence="2 3" key="1">
    <citation type="submission" date="2018-11" db="EMBL/GenBank/DDBJ databases">
        <authorList>
            <consortium name="Pathogen Informatics"/>
        </authorList>
    </citation>
    <scope>NUCLEOTIDE SEQUENCE [LARGE SCALE GENOMIC DNA]</scope>
</reference>
<dbReference type="OrthoDB" id="9995210at2759"/>
<protein>
    <submittedName>
        <fullName evidence="2">Uncharacterized protein</fullName>
    </submittedName>
</protein>
<accession>A0A3P7QIE8</accession>
<feature type="repeat" description="ANK" evidence="1">
    <location>
        <begin position="29"/>
        <end position="61"/>
    </location>
</feature>
<keyword evidence="1" id="KW-0040">ANK repeat</keyword>
<dbReference type="SUPFAM" id="SSF48403">
    <property type="entry name" value="Ankyrin repeat"/>
    <property type="match status" value="1"/>
</dbReference>
<dbReference type="InterPro" id="IPR002110">
    <property type="entry name" value="Ankyrin_rpt"/>
</dbReference>
<dbReference type="Proteomes" id="UP000281553">
    <property type="component" value="Unassembled WGS sequence"/>
</dbReference>
<evidence type="ECO:0000256" key="1">
    <source>
        <dbReference type="PROSITE-ProRule" id="PRU00023"/>
    </source>
</evidence>
<gene>
    <name evidence="2" type="ORF">DILT_LOCUS15575</name>
</gene>